<dbReference type="PANTHER" id="PTHR36566:SF1">
    <property type="entry name" value="PYRIDINIUM-3,5-BISTHIOCARBOXYLIC ACID MONONUCLEOTIDE NICKEL INSERTION PROTEIN"/>
    <property type="match status" value="1"/>
</dbReference>
<dbReference type="Pfam" id="PF01969">
    <property type="entry name" value="Ni_insertion"/>
    <property type="match status" value="1"/>
</dbReference>
<dbReference type="PATRIC" id="fig|1173020.3.peg.691"/>
<evidence type="ECO:0000256" key="2">
    <source>
        <dbReference type="HAMAP-Rule" id="MF_01074"/>
    </source>
</evidence>
<evidence type="ECO:0000256" key="1">
    <source>
        <dbReference type="ARBA" id="ARBA00022596"/>
    </source>
</evidence>
<feature type="compositionally biased region" description="Basic and acidic residues" evidence="3">
    <location>
        <begin position="98"/>
        <end position="109"/>
    </location>
</feature>
<dbReference type="InterPro" id="IPR002822">
    <property type="entry name" value="Ni_insertion"/>
</dbReference>
<dbReference type="GO" id="GO:0016151">
    <property type="term" value="F:nickel cation binding"/>
    <property type="evidence" value="ECO:0007669"/>
    <property type="project" value="UniProtKB-UniRule"/>
</dbReference>
<comment type="similarity">
    <text evidence="2">Belongs to the LarC family.</text>
</comment>
<accession>K9UAL4</accession>
<gene>
    <name evidence="4" type="ORF">Cha6605_0582</name>
</gene>
<dbReference type="AlphaFoldDB" id="K9UAL4"/>
<dbReference type="GO" id="GO:0016829">
    <property type="term" value="F:lyase activity"/>
    <property type="evidence" value="ECO:0007669"/>
    <property type="project" value="UniProtKB-UniRule"/>
</dbReference>
<dbReference type="OrthoDB" id="9765625at2"/>
<keyword evidence="2" id="KW-0456">Lyase</keyword>
<name>K9UAL4_CHAP6</name>
<dbReference type="PANTHER" id="PTHR36566">
    <property type="entry name" value="NICKEL INSERTION PROTEIN-RELATED"/>
    <property type="match status" value="1"/>
</dbReference>
<organism evidence="4 5">
    <name type="scientific">Chamaesiphon minutus (strain ATCC 27169 / PCC 6605)</name>
    <dbReference type="NCBI Taxonomy" id="1173020"/>
    <lineage>
        <taxon>Bacteria</taxon>
        <taxon>Bacillati</taxon>
        <taxon>Cyanobacteriota</taxon>
        <taxon>Cyanophyceae</taxon>
        <taxon>Gomontiellales</taxon>
        <taxon>Chamaesiphonaceae</taxon>
        <taxon>Chamaesiphon</taxon>
    </lineage>
</organism>
<dbReference type="NCBIfam" id="TIGR00299">
    <property type="entry name" value="nickel pincer cofactor biosynthesis protein LarC"/>
    <property type="match status" value="1"/>
</dbReference>
<protein>
    <recommendedName>
        <fullName evidence="2">Putative nickel insertion protein</fullName>
    </recommendedName>
</protein>
<dbReference type="Proteomes" id="UP000010366">
    <property type="component" value="Chromosome"/>
</dbReference>
<dbReference type="eggNOG" id="COG1641">
    <property type="taxonomic scope" value="Bacteria"/>
</dbReference>
<feature type="compositionally biased region" description="Basic residues" evidence="3">
    <location>
        <begin position="79"/>
        <end position="93"/>
    </location>
</feature>
<keyword evidence="1 2" id="KW-0533">Nickel</keyword>
<evidence type="ECO:0000313" key="5">
    <source>
        <dbReference type="Proteomes" id="UP000010366"/>
    </source>
</evidence>
<dbReference type="HAMAP" id="MF_01074">
    <property type="entry name" value="LarC"/>
    <property type="match status" value="1"/>
</dbReference>
<dbReference type="Gene3D" id="3.10.20.300">
    <property type="entry name" value="mk0293 like domain"/>
    <property type="match status" value="1"/>
</dbReference>
<dbReference type="KEGG" id="cmp:Cha6605_0582"/>
<sequence length="515" mass="56479">MIKIAYLECQTGIAGDMCLGALVDAGVPIEYLNTQLARLGIASEYHLWANKVHHNGQIATKVHVDLTAMASAVPSSAAHRGHSHPPHEHHHPHPAPAHIDDAAPRESHEHPHHHPHEHPHPHPAPLGHHPHPHEHAHSHPTQPASGTRNFQPQHYTHIVAAEPIENDEHHHHHHYDTPQRNLPQIEKLIVAANLPARATQWSLDIFRQLAIAEGAVHGIEPSEVHFHEVGAVDAIVDIVGTCLGLDYLDVAKIYCSPLPIGGGTVRAAHGILPVPVPAVLKLFSARNVPVYSNKIDRELVTPTGAAIAVTLATEFGAPLAMQLHQIGLGAGTIELPIPNILRIWLGTEATSTAATTTAVRPEYLETIEVLSTQIDDLNPQAIGYIFDRLFQAGAVDVFTQPIGMKKSRSGILLTVICPLDKAQDCERIIFTETSTLGIRRDRQTRSILPREIQSVVTKYGKVRIKVARNNLVSDDSIVNVQPEYDDCASIAQAHQIAWREVHQLALMAWHDLNVQ</sequence>
<reference evidence="4 5" key="1">
    <citation type="submission" date="2012-05" db="EMBL/GenBank/DDBJ databases">
        <title>Finished chromosome of genome of Chamaesiphon sp. PCC 6605.</title>
        <authorList>
            <consortium name="US DOE Joint Genome Institute"/>
            <person name="Gugger M."/>
            <person name="Coursin T."/>
            <person name="Rippka R."/>
            <person name="Tandeau De Marsac N."/>
            <person name="Huntemann M."/>
            <person name="Wei C.-L."/>
            <person name="Han J."/>
            <person name="Detter J.C."/>
            <person name="Han C."/>
            <person name="Tapia R."/>
            <person name="Chen A."/>
            <person name="Kyrpides N."/>
            <person name="Mavromatis K."/>
            <person name="Markowitz V."/>
            <person name="Szeto E."/>
            <person name="Ivanova N."/>
            <person name="Pagani I."/>
            <person name="Pati A."/>
            <person name="Goodwin L."/>
            <person name="Nordberg H.P."/>
            <person name="Cantor M.N."/>
            <person name="Hua S.X."/>
            <person name="Woyke T."/>
            <person name="Kerfeld C.A."/>
        </authorList>
    </citation>
    <scope>NUCLEOTIDE SEQUENCE [LARGE SCALE GENOMIC DNA]</scope>
    <source>
        <strain evidence="5">ATCC 27169 / PCC 6605</strain>
    </source>
</reference>
<dbReference type="STRING" id="1173020.Cha6605_0582"/>
<dbReference type="RefSeq" id="WP_015158059.1">
    <property type="nucleotide sequence ID" value="NC_019697.1"/>
</dbReference>
<proteinExistence type="inferred from homology"/>
<keyword evidence="5" id="KW-1185">Reference proteome</keyword>
<dbReference type="EMBL" id="CP003600">
    <property type="protein sequence ID" value="AFY91865.1"/>
    <property type="molecule type" value="Genomic_DNA"/>
</dbReference>
<feature type="compositionally biased region" description="Basic residues" evidence="3">
    <location>
        <begin position="110"/>
        <end position="121"/>
    </location>
</feature>
<feature type="compositionally biased region" description="Basic residues" evidence="3">
    <location>
        <begin position="128"/>
        <end position="138"/>
    </location>
</feature>
<dbReference type="HOGENOM" id="CLU_028523_2_1_3"/>
<evidence type="ECO:0000256" key="3">
    <source>
        <dbReference type="SAM" id="MobiDB-lite"/>
    </source>
</evidence>
<dbReference type="Gene3D" id="3.30.70.1380">
    <property type="entry name" value="Transcriptional regulatory protein pf0864 domain like"/>
    <property type="match status" value="1"/>
</dbReference>
<evidence type="ECO:0000313" key="4">
    <source>
        <dbReference type="EMBL" id="AFY91865.1"/>
    </source>
</evidence>
<feature type="region of interest" description="Disordered" evidence="3">
    <location>
        <begin position="73"/>
        <end position="149"/>
    </location>
</feature>